<dbReference type="EMBL" id="CP003379">
    <property type="protein sequence ID" value="AFL88497.1"/>
    <property type="molecule type" value="Genomic_DNA"/>
</dbReference>
<dbReference type="OrthoDB" id="128461at2"/>
<dbReference type="KEGG" id="trs:Terro_2597"/>
<feature type="region of interest" description="Disordered" evidence="2">
    <location>
        <begin position="545"/>
        <end position="580"/>
    </location>
</feature>
<evidence type="ECO:0000256" key="1">
    <source>
        <dbReference type="PROSITE-ProRule" id="PRU00339"/>
    </source>
</evidence>
<evidence type="ECO:0000256" key="2">
    <source>
        <dbReference type="SAM" id="MobiDB-lite"/>
    </source>
</evidence>
<evidence type="ECO:0000313" key="6">
    <source>
        <dbReference type="Proteomes" id="UP000006056"/>
    </source>
</evidence>
<feature type="repeat" description="TPR" evidence="1">
    <location>
        <begin position="439"/>
        <end position="472"/>
    </location>
</feature>
<dbReference type="SMART" id="SM00028">
    <property type="entry name" value="TPR"/>
    <property type="match status" value="12"/>
</dbReference>
<dbReference type="PROSITE" id="PS51257">
    <property type="entry name" value="PROKAR_LIPOPROTEIN"/>
    <property type="match status" value="1"/>
</dbReference>
<dbReference type="PROSITE" id="PS50005">
    <property type="entry name" value="TPR"/>
    <property type="match status" value="5"/>
</dbReference>
<gene>
    <name evidence="4" type="ordered locus">Terro_2233</name>
    <name evidence="5" type="ordered locus">Terro_2597</name>
</gene>
<feature type="chain" id="PRO_5007673919" evidence="3">
    <location>
        <begin position="25"/>
        <end position="580"/>
    </location>
</feature>
<dbReference type="Proteomes" id="UP000006056">
    <property type="component" value="Chromosome"/>
</dbReference>
<dbReference type="SUPFAM" id="SSF48452">
    <property type="entry name" value="TPR-like"/>
    <property type="match status" value="2"/>
</dbReference>
<keyword evidence="3" id="KW-0732">Signal</keyword>
<dbReference type="EMBL" id="CP003379">
    <property type="protein sequence ID" value="AFL88838.1"/>
    <property type="molecule type" value="Genomic_DNA"/>
</dbReference>
<sequence>MRICPHAQLALALLMASCIPRAVAQGRGPDASELYARGSAAFAAGRLDEARNVFTQLVRQYPKVAAAHVALGTVLLAQGRSREAVSELSTAHRIDPRDGHALLTLGIAQKDSAQYADAVNSFRSAVEAGTTLSERETLAFAVALSGNGAPAEAEVLLKAAVERGETSAALLDALGTVTAQQRRYEQAEAQLEAALTADVRYVPAHAHLGSVLLALHQPAPAASEFKKAVDLGDASSATAAQFGRALVELNRADDAVAVLEPALQRDPSSLHLMYALALARQAQGDAAASLALFAKFVAAEPENAEALTNYGLALVQTGDAAGGLRRYQAALAHSDNALLRQNIGVAYLQQSDLDHALEQFRAGLAKEPGSVQLHYDLGLALKLKDDVAGATAELRKTEELDPNLPDAPYTLGVLEMQQGRFQEAAQQLQKAVMLEPHNGEAWALLGSVYRQGGESEKAAEALRQAIKLQPDAPGPHITLASVMQESGDRASATAERKIAANLSRVAVNAQRATFSLRSGRALLAQGKATDALVQMQAAVTAAPNSAEAHRGLADALQQTGQSAEAKAEREKAAALDPAKR</sequence>
<accession>I3ZHX0</accession>
<feature type="repeat" description="TPR" evidence="1">
    <location>
        <begin position="65"/>
        <end position="98"/>
    </location>
</feature>
<dbReference type="PROSITE" id="PS50293">
    <property type="entry name" value="TPR_REGION"/>
    <property type="match status" value="1"/>
</dbReference>
<evidence type="ECO:0000313" key="4">
    <source>
        <dbReference type="EMBL" id="AFL88497.1"/>
    </source>
</evidence>
<proteinExistence type="predicted"/>
<dbReference type="GO" id="GO:0006493">
    <property type="term" value="P:protein O-linked glycosylation"/>
    <property type="evidence" value="ECO:0007669"/>
    <property type="project" value="InterPro"/>
</dbReference>
<dbReference type="AlphaFoldDB" id="I3ZHX0"/>
<organism evidence="5 6">
    <name type="scientific">Terriglobus roseus (strain DSM 18391 / NRRL B-41598 / KBS 63)</name>
    <dbReference type="NCBI Taxonomy" id="926566"/>
    <lineage>
        <taxon>Bacteria</taxon>
        <taxon>Pseudomonadati</taxon>
        <taxon>Acidobacteriota</taxon>
        <taxon>Terriglobia</taxon>
        <taxon>Terriglobales</taxon>
        <taxon>Acidobacteriaceae</taxon>
        <taxon>Terriglobus</taxon>
    </lineage>
</organism>
<feature type="signal peptide" evidence="3">
    <location>
        <begin position="1"/>
        <end position="24"/>
    </location>
</feature>
<feature type="compositionally biased region" description="Basic and acidic residues" evidence="2">
    <location>
        <begin position="565"/>
        <end position="580"/>
    </location>
</feature>
<keyword evidence="6" id="KW-1185">Reference proteome</keyword>
<dbReference type="InterPro" id="IPR037919">
    <property type="entry name" value="OGT"/>
</dbReference>
<dbReference type="PANTHER" id="PTHR44366:SF1">
    <property type="entry name" value="UDP-N-ACETYLGLUCOSAMINE--PEPTIDE N-ACETYLGLUCOSAMINYLTRANSFERASE 110 KDA SUBUNIT"/>
    <property type="match status" value="1"/>
</dbReference>
<evidence type="ECO:0000313" key="5">
    <source>
        <dbReference type="EMBL" id="AFL88838.1"/>
    </source>
</evidence>
<keyword evidence="1" id="KW-0802">TPR repeat</keyword>
<protein>
    <submittedName>
        <fullName evidence="5">Tfp pilus assembly protein PilF</fullName>
    </submittedName>
</protein>
<evidence type="ECO:0000256" key="3">
    <source>
        <dbReference type="SAM" id="SignalP"/>
    </source>
</evidence>
<dbReference type="Pfam" id="PF13432">
    <property type="entry name" value="TPR_16"/>
    <property type="match status" value="6"/>
</dbReference>
<dbReference type="GO" id="GO:0097363">
    <property type="term" value="F:protein O-acetylglucosaminyltransferase activity"/>
    <property type="evidence" value="ECO:0007669"/>
    <property type="project" value="TreeGrafter"/>
</dbReference>
<name>I3ZHX0_TERRK</name>
<dbReference type="PANTHER" id="PTHR44366">
    <property type="entry name" value="UDP-N-ACETYLGLUCOSAMINE--PEPTIDE N-ACETYLGLUCOSAMINYLTRANSFERASE 110 KDA SUBUNIT"/>
    <property type="match status" value="1"/>
</dbReference>
<feature type="repeat" description="TPR" evidence="1">
    <location>
        <begin position="337"/>
        <end position="370"/>
    </location>
</feature>
<dbReference type="HOGENOM" id="CLU_470035_0_0_0"/>
<dbReference type="eggNOG" id="COG0457">
    <property type="taxonomic scope" value="Bacteria"/>
</dbReference>
<dbReference type="InterPro" id="IPR019734">
    <property type="entry name" value="TPR_rpt"/>
</dbReference>
<feature type="repeat" description="TPR" evidence="1">
    <location>
        <begin position="405"/>
        <end position="438"/>
    </location>
</feature>
<dbReference type="STRING" id="926566.Terro_2233"/>
<reference evidence="5 6" key="1">
    <citation type="submission" date="2012-06" db="EMBL/GenBank/DDBJ databases">
        <title>Complete genome of Terriglobus roseus DSM 18391.</title>
        <authorList>
            <consortium name="US DOE Joint Genome Institute (JGI-PGF)"/>
            <person name="Lucas S."/>
            <person name="Copeland A."/>
            <person name="Lapidus A."/>
            <person name="Glavina del Rio T."/>
            <person name="Dalin E."/>
            <person name="Tice H."/>
            <person name="Bruce D."/>
            <person name="Goodwin L."/>
            <person name="Pitluck S."/>
            <person name="Peters L."/>
            <person name="Mikhailova N."/>
            <person name="Munk A.C.C."/>
            <person name="Kyrpides N."/>
            <person name="Mavromatis K."/>
            <person name="Ivanova N."/>
            <person name="Brettin T."/>
            <person name="Detter J.C."/>
            <person name="Han C."/>
            <person name="Larimer F."/>
            <person name="Land M."/>
            <person name="Hauser L."/>
            <person name="Markowitz V."/>
            <person name="Cheng J.-F."/>
            <person name="Hugenholtz P."/>
            <person name="Woyke T."/>
            <person name="Wu D."/>
            <person name="Brambilla E."/>
            <person name="Klenk H.-P."/>
            <person name="Eisen J.A."/>
        </authorList>
    </citation>
    <scope>NUCLEOTIDE SEQUENCE [LARGE SCALE GENOMIC DNA]</scope>
    <source>
        <strain evidence="5">DSM 18391</strain>
        <strain evidence="6">DSM 18391 / NRRL B-41598 / KBS 63</strain>
    </source>
</reference>
<dbReference type="Gene3D" id="1.25.40.10">
    <property type="entry name" value="Tetratricopeptide repeat domain"/>
    <property type="match status" value="5"/>
</dbReference>
<feature type="repeat" description="TPR" evidence="1">
    <location>
        <begin position="236"/>
        <end position="269"/>
    </location>
</feature>
<dbReference type="InterPro" id="IPR011990">
    <property type="entry name" value="TPR-like_helical_dom_sf"/>
</dbReference>
<dbReference type="KEGG" id="trs:Terro_2233"/>